<accession>A0ABU5LNN2</accession>
<dbReference type="GO" id="GO:0051301">
    <property type="term" value="P:cell division"/>
    <property type="evidence" value="ECO:0007669"/>
    <property type="project" value="UniProtKB-KW"/>
</dbReference>
<keyword evidence="1" id="KW-0131">Cell cycle</keyword>
<keyword evidence="2" id="KW-1185">Reference proteome</keyword>
<dbReference type="EMBL" id="JAOBTW010000006">
    <property type="protein sequence ID" value="MDZ7281536.1"/>
    <property type="molecule type" value="Genomic_DNA"/>
</dbReference>
<organism evidence="1 2">
    <name type="scientific">Sphingomonas sanguinis</name>
    <dbReference type="NCBI Taxonomy" id="33051"/>
    <lineage>
        <taxon>Bacteria</taxon>
        <taxon>Pseudomonadati</taxon>
        <taxon>Pseudomonadota</taxon>
        <taxon>Alphaproteobacteria</taxon>
        <taxon>Sphingomonadales</taxon>
        <taxon>Sphingomonadaceae</taxon>
        <taxon>Sphingomonas</taxon>
    </lineage>
</organism>
<evidence type="ECO:0000313" key="2">
    <source>
        <dbReference type="Proteomes" id="UP001292182"/>
    </source>
</evidence>
<dbReference type="Proteomes" id="UP001292182">
    <property type="component" value="Unassembled WGS sequence"/>
</dbReference>
<keyword evidence="1" id="KW-0132">Cell division</keyword>
<protein>
    <submittedName>
        <fullName evidence="1">Cell division protein ZapA</fullName>
    </submittedName>
</protein>
<dbReference type="Pfam" id="PF05164">
    <property type="entry name" value="ZapA"/>
    <property type="match status" value="1"/>
</dbReference>
<dbReference type="RefSeq" id="WP_219020225.1">
    <property type="nucleotide sequence ID" value="NZ_CP079203.1"/>
</dbReference>
<name>A0ABU5LNN2_9SPHN</name>
<sequence>MAEVTILVGDRPHTVYCQEGGEARVRMLGQMLDQRWSAAMRASGGHNGERALLFVALMLADALEEAERRPPAGAAVSEAALARIAERLEGLADALDEEGRSEDGRP</sequence>
<dbReference type="InterPro" id="IPR007838">
    <property type="entry name" value="Cell_div_ZapA-like"/>
</dbReference>
<comment type="caution">
    <text evidence="1">The sequence shown here is derived from an EMBL/GenBank/DDBJ whole genome shotgun (WGS) entry which is preliminary data.</text>
</comment>
<evidence type="ECO:0000313" key="1">
    <source>
        <dbReference type="EMBL" id="MDZ7281536.1"/>
    </source>
</evidence>
<reference evidence="2" key="1">
    <citation type="submission" date="2023-07" db="EMBL/GenBank/DDBJ databases">
        <title>Whole genome sequence analysis of rice epiphytic Sphingomonas sanguinis OsEp_Plm_15B2.</title>
        <authorList>
            <person name="Sahu K.P."/>
            <person name="Asharani P."/>
            <person name="Reddy B."/>
            <person name="Kumar A."/>
        </authorList>
    </citation>
    <scope>NUCLEOTIDE SEQUENCE [LARGE SCALE GENOMIC DNA]</scope>
    <source>
        <strain evidence="2">OsEp_Plm_15B2</strain>
    </source>
</reference>
<gene>
    <name evidence="1" type="ORF">N4G62_05785</name>
</gene>
<proteinExistence type="predicted"/>